<protein>
    <recommendedName>
        <fullName evidence="4">DUF3290 domain-containing protein</fullName>
    </recommendedName>
</protein>
<dbReference type="RefSeq" id="WP_091502568.1">
    <property type="nucleotide sequence ID" value="NZ_FOLI01000004.1"/>
</dbReference>
<organism evidence="2 3">
    <name type="scientific">Fructobacillus durionis</name>
    <dbReference type="NCBI Taxonomy" id="283737"/>
    <lineage>
        <taxon>Bacteria</taxon>
        <taxon>Bacillati</taxon>
        <taxon>Bacillota</taxon>
        <taxon>Bacilli</taxon>
        <taxon>Lactobacillales</taxon>
        <taxon>Lactobacillaceae</taxon>
        <taxon>Fructobacillus</taxon>
    </lineage>
</organism>
<gene>
    <name evidence="2" type="ORF">SAMN05660453_0972</name>
</gene>
<dbReference type="EMBL" id="FOLI01000004">
    <property type="protein sequence ID" value="SFC06344.1"/>
    <property type="molecule type" value="Genomic_DNA"/>
</dbReference>
<keyword evidence="1" id="KW-1133">Transmembrane helix</keyword>
<sequence>MTFYSLDYLVHQNNITNKVYLTLLIVTFIAVGIGLIASFRHRFNMRYRDLTIIAFLAFLFFAGLTYNNLQNTQTQNSQQNEMAAFAKGYAKDQKAKKSELSFNSTTLQDGMIAKEGNKFYQITLSKDQKSYSRTQVYLINAKAEVAK</sequence>
<accession>A0A1I1G421</accession>
<reference evidence="2 3" key="1">
    <citation type="submission" date="2016-10" db="EMBL/GenBank/DDBJ databases">
        <authorList>
            <person name="de Groot N.N."/>
        </authorList>
    </citation>
    <scope>NUCLEOTIDE SEQUENCE [LARGE SCALE GENOMIC DNA]</scope>
    <source>
        <strain evidence="2 3">DSM 19113</strain>
    </source>
</reference>
<dbReference type="STRING" id="283737.SAMN05660453_0972"/>
<evidence type="ECO:0000256" key="1">
    <source>
        <dbReference type="SAM" id="Phobius"/>
    </source>
</evidence>
<proteinExistence type="predicted"/>
<evidence type="ECO:0000313" key="2">
    <source>
        <dbReference type="EMBL" id="SFC06344.1"/>
    </source>
</evidence>
<dbReference type="OrthoDB" id="3191971at2"/>
<feature type="transmembrane region" description="Helical" evidence="1">
    <location>
        <begin position="20"/>
        <end position="38"/>
    </location>
</feature>
<keyword evidence="1" id="KW-0472">Membrane</keyword>
<keyword evidence="3" id="KW-1185">Reference proteome</keyword>
<name>A0A1I1G421_9LACO</name>
<dbReference type="Proteomes" id="UP000199376">
    <property type="component" value="Unassembled WGS sequence"/>
</dbReference>
<dbReference type="InterPro" id="IPR021707">
    <property type="entry name" value="DUF3290"/>
</dbReference>
<keyword evidence="1" id="KW-0812">Transmembrane</keyword>
<dbReference type="Pfam" id="PF11694">
    <property type="entry name" value="DUF3290"/>
    <property type="match status" value="1"/>
</dbReference>
<feature type="transmembrane region" description="Helical" evidence="1">
    <location>
        <begin position="50"/>
        <end position="69"/>
    </location>
</feature>
<dbReference type="AlphaFoldDB" id="A0A1I1G421"/>
<evidence type="ECO:0000313" key="3">
    <source>
        <dbReference type="Proteomes" id="UP000199376"/>
    </source>
</evidence>
<evidence type="ECO:0008006" key="4">
    <source>
        <dbReference type="Google" id="ProtNLM"/>
    </source>
</evidence>